<proteinExistence type="predicted"/>
<evidence type="ECO:0000313" key="2">
    <source>
        <dbReference type="Proteomes" id="UP001217089"/>
    </source>
</evidence>
<sequence length="220" mass="24780">MTELKKRLQGEMTDLNQLIQQSEGKLENKNIGMVQFLTDVKRRMEKYRPCDPLDVACLPDFITRNVNDEELNDLFGQLDTKTVQTEQTPPVSKNRNILLTSPVIDAKIVGSFISDRTRVVTTGNDQAWLWNGGDNVISLVKSDGKVIRDINTNFELCDAAVSASGDLFVTALTGNKVKKLTNHRIFTDIYTAADCYETRGITVTDRENVLVLLFKYNDSK</sequence>
<evidence type="ECO:0000313" key="1">
    <source>
        <dbReference type="EMBL" id="KAJ8321381.1"/>
    </source>
</evidence>
<dbReference type="EMBL" id="JARBDR010000095">
    <property type="protein sequence ID" value="KAJ8321381.1"/>
    <property type="molecule type" value="Genomic_DNA"/>
</dbReference>
<gene>
    <name evidence="1" type="ORF">KUTeg_001063</name>
</gene>
<accession>A0ABQ9FVY3</accession>
<keyword evidence="2" id="KW-1185">Reference proteome</keyword>
<comment type="caution">
    <text evidence="1">The sequence shown here is derived from an EMBL/GenBank/DDBJ whole genome shotgun (WGS) entry which is preliminary data.</text>
</comment>
<protein>
    <submittedName>
        <fullName evidence="1">Uncharacterized protein</fullName>
    </submittedName>
</protein>
<reference evidence="1 2" key="1">
    <citation type="submission" date="2022-12" db="EMBL/GenBank/DDBJ databases">
        <title>Chromosome-level genome of Tegillarca granosa.</title>
        <authorList>
            <person name="Kim J."/>
        </authorList>
    </citation>
    <scope>NUCLEOTIDE SEQUENCE [LARGE SCALE GENOMIC DNA]</scope>
    <source>
        <strain evidence="1">Teg-2019</strain>
        <tissue evidence="1">Adductor muscle</tissue>
    </source>
</reference>
<dbReference type="Proteomes" id="UP001217089">
    <property type="component" value="Unassembled WGS sequence"/>
</dbReference>
<organism evidence="1 2">
    <name type="scientific">Tegillarca granosa</name>
    <name type="common">Malaysian cockle</name>
    <name type="synonym">Anadara granosa</name>
    <dbReference type="NCBI Taxonomy" id="220873"/>
    <lineage>
        <taxon>Eukaryota</taxon>
        <taxon>Metazoa</taxon>
        <taxon>Spiralia</taxon>
        <taxon>Lophotrochozoa</taxon>
        <taxon>Mollusca</taxon>
        <taxon>Bivalvia</taxon>
        <taxon>Autobranchia</taxon>
        <taxon>Pteriomorphia</taxon>
        <taxon>Arcoida</taxon>
        <taxon>Arcoidea</taxon>
        <taxon>Arcidae</taxon>
        <taxon>Tegillarca</taxon>
    </lineage>
</organism>
<name>A0ABQ9FVY3_TEGGR</name>